<dbReference type="InterPro" id="IPR006396">
    <property type="entry name" value="Glu_mut_E"/>
</dbReference>
<dbReference type="PIRSF" id="PIRSF001495">
    <property type="entry name" value="Met_asp_mut_epsi"/>
    <property type="match status" value="1"/>
</dbReference>
<name>A0A428X090_AMYBA</name>
<dbReference type="Pfam" id="PF06368">
    <property type="entry name" value="Met_asp_mut_E"/>
    <property type="match status" value="1"/>
</dbReference>
<dbReference type="GO" id="GO:0031419">
    <property type="term" value="F:cobalamin binding"/>
    <property type="evidence" value="ECO:0007669"/>
    <property type="project" value="UniProtKB-KW"/>
</dbReference>
<dbReference type="RefSeq" id="WP_020647139.1">
    <property type="nucleotide sequence ID" value="NZ_QHHU01000006.1"/>
</dbReference>
<dbReference type="EMBL" id="QHHU01000006">
    <property type="protein sequence ID" value="RSM48729.1"/>
    <property type="molecule type" value="Genomic_DNA"/>
</dbReference>
<dbReference type="AlphaFoldDB" id="A0A428X090"/>
<keyword evidence="1" id="KW-0846">Cobalamin</keyword>
<accession>A0A428X090</accession>
<dbReference type="OrthoDB" id="5332339at2"/>
<keyword evidence="3" id="KW-0170">Cobalt</keyword>
<proteinExistence type="predicted"/>
<dbReference type="SUPFAM" id="SSF51703">
    <property type="entry name" value="Cobalamin (vitamin B12)-dependent enzymes"/>
    <property type="match status" value="1"/>
</dbReference>
<reference evidence="4 5" key="1">
    <citation type="submission" date="2018-05" db="EMBL/GenBank/DDBJ databases">
        <title>Evolution of GPA BGCs.</title>
        <authorList>
            <person name="Waglechner N."/>
            <person name="Wright G.D."/>
        </authorList>
    </citation>
    <scope>NUCLEOTIDE SEQUENCE [LARGE SCALE GENOMIC DNA]</scope>
    <source>
        <strain evidence="4 5">DSM 5908</strain>
    </source>
</reference>
<dbReference type="InterPro" id="IPR016176">
    <property type="entry name" value="Cbl-dep_enz_cat"/>
</dbReference>
<protein>
    <submittedName>
        <fullName evidence="4">Methylaspartate mutase</fullName>
    </submittedName>
</protein>
<evidence type="ECO:0000256" key="2">
    <source>
        <dbReference type="ARBA" id="ARBA00023235"/>
    </source>
</evidence>
<evidence type="ECO:0000256" key="3">
    <source>
        <dbReference type="ARBA" id="ARBA00023285"/>
    </source>
</evidence>
<evidence type="ECO:0000313" key="5">
    <source>
        <dbReference type="Proteomes" id="UP000286716"/>
    </source>
</evidence>
<keyword evidence="2" id="KW-0413">Isomerase</keyword>
<sequence>MTVPFGAFVAREHAAGRLVVQPRMGFATPSAMRAGLLGTRAAAATTVGTLTLDSYTRVGDLAAAARALAEGTPLNGFPLVTHGPEVTRAMLDGVVGPEFPVQVRHGSARPRDIVGTLVASGLDATEGGPVSYCLPYSRTPLRTAVRHWVAACDRLTAVDGVPHLETFGGCMLGQLCPPSMLVAISVLEAMFFARHGIRSVSLSYAQQTDPAQDEEAVRALRRLAARHLPGVEWHVVLYAYMGVYPRTPDGAARLLASAARLAVRSGAARLIVKTAAEAHRIPTVQENVDALELAARVAAETPRAGAEAPGTGLHEEASTLVEAVLDLGDDLAGTLPAAFARGLLDIPYCLHPDNAGRARSYLDAAGRLQWADTGGLPIRPPARGVRPSRTGSAELLSALCHVERKFDTPRPARAGAGPGGAL</sequence>
<evidence type="ECO:0000313" key="4">
    <source>
        <dbReference type="EMBL" id="RSM48729.1"/>
    </source>
</evidence>
<evidence type="ECO:0000256" key="1">
    <source>
        <dbReference type="ARBA" id="ARBA00022628"/>
    </source>
</evidence>
<organism evidence="4 5">
    <name type="scientific">Amycolatopsis balhimycina DSM 5908</name>
    <dbReference type="NCBI Taxonomy" id="1081091"/>
    <lineage>
        <taxon>Bacteria</taxon>
        <taxon>Bacillati</taxon>
        <taxon>Actinomycetota</taxon>
        <taxon>Actinomycetes</taxon>
        <taxon>Pseudonocardiales</taxon>
        <taxon>Pseudonocardiaceae</taxon>
        <taxon>Amycolatopsis</taxon>
    </lineage>
</organism>
<keyword evidence="5" id="KW-1185">Reference proteome</keyword>
<dbReference type="GO" id="GO:0019670">
    <property type="term" value="P:anaerobic L-glutamate catabolic process"/>
    <property type="evidence" value="ECO:0007669"/>
    <property type="project" value="InterPro"/>
</dbReference>
<dbReference type="Proteomes" id="UP000286716">
    <property type="component" value="Unassembled WGS sequence"/>
</dbReference>
<dbReference type="Gene3D" id="3.20.20.240">
    <property type="entry name" value="Methylmalonyl-CoA mutase"/>
    <property type="match status" value="1"/>
</dbReference>
<comment type="caution">
    <text evidence="4">The sequence shown here is derived from an EMBL/GenBank/DDBJ whole genome shotgun (WGS) entry which is preliminary data.</text>
</comment>
<dbReference type="GO" id="GO:0050097">
    <property type="term" value="F:methylaspartate mutase activity"/>
    <property type="evidence" value="ECO:0007669"/>
    <property type="project" value="InterPro"/>
</dbReference>
<gene>
    <name evidence="4" type="ORF">DMA12_06315</name>
</gene>